<dbReference type="Proteomes" id="UP000245634">
    <property type="component" value="Unassembled WGS sequence"/>
</dbReference>
<reference evidence="9 10" key="1">
    <citation type="submission" date="2018-05" db="EMBL/GenBank/DDBJ databases">
        <title>Genomic Encyclopedia of Type Strains, Phase IV (KMG-IV): sequencing the most valuable type-strain genomes for metagenomic binning, comparative biology and taxonomic classification.</title>
        <authorList>
            <person name="Goeker M."/>
        </authorList>
    </citation>
    <scope>NUCLEOTIDE SEQUENCE [LARGE SCALE GENOMIC DNA]</scope>
    <source>
        <strain evidence="9 10">DSM 18773</strain>
    </source>
</reference>
<comment type="caution">
    <text evidence="9">The sequence shown here is derived from an EMBL/GenBank/DDBJ whole genome shotgun (WGS) entry which is preliminary data.</text>
</comment>
<keyword evidence="3" id="KW-0378">Hydrolase</keyword>
<keyword evidence="1" id="KW-0645">Protease</keyword>
<feature type="domain" description="PepSY" evidence="7">
    <location>
        <begin position="166"/>
        <end position="231"/>
    </location>
</feature>
<dbReference type="PANTHER" id="PTHR33794">
    <property type="entry name" value="BACILLOLYSIN"/>
    <property type="match status" value="1"/>
</dbReference>
<feature type="signal peptide" evidence="6">
    <location>
        <begin position="1"/>
        <end position="24"/>
    </location>
</feature>
<evidence type="ECO:0000256" key="2">
    <source>
        <dbReference type="ARBA" id="ARBA00022723"/>
    </source>
</evidence>
<feature type="chain" id="PRO_5016456022" evidence="6">
    <location>
        <begin position="25"/>
        <end position="257"/>
    </location>
</feature>
<evidence type="ECO:0000259" key="7">
    <source>
        <dbReference type="Pfam" id="PF03413"/>
    </source>
</evidence>
<protein>
    <submittedName>
        <fullName evidence="9">Peptidase YpeB-like protein</fullName>
    </submittedName>
</protein>
<dbReference type="Pfam" id="PF07504">
    <property type="entry name" value="FTP"/>
    <property type="match status" value="1"/>
</dbReference>
<name>A0A316DEK2_9BACL</name>
<dbReference type="PANTHER" id="PTHR33794:SF1">
    <property type="entry name" value="BACILLOLYSIN"/>
    <property type="match status" value="1"/>
</dbReference>
<keyword evidence="10" id="KW-1185">Reference proteome</keyword>
<dbReference type="OrthoDB" id="2380710at2"/>
<proteinExistence type="predicted"/>
<evidence type="ECO:0000259" key="8">
    <source>
        <dbReference type="Pfam" id="PF07504"/>
    </source>
</evidence>
<sequence>MKAKRWLSSFLALAVLLSPLTVHAEPSDQLSPSEHRELKEMTERSGGTIQVKWDDKLGTPRFISGKLSKPLKGEPLDMALHFLDSIKDLYHVDKAKKSFALKRIDQDELGMHHVRLAHVVNGIPVWGDEVIVHIDKSRVVRSINGQFTPNVERNSERLKSPTFTGEQAIKAALEHVKVTQPSAPPKAMLHYFAYPEPEQINLVYIVNVYDQTAPADWKVFVDAMTGDILYKYNDLKTKKGNAPVKKPAVAHEGNETD</sequence>
<accession>A0A316DEK2</accession>
<evidence type="ECO:0000256" key="6">
    <source>
        <dbReference type="SAM" id="SignalP"/>
    </source>
</evidence>
<dbReference type="InterPro" id="IPR050728">
    <property type="entry name" value="Zinc_Metalloprotease_M4"/>
</dbReference>
<keyword evidence="6" id="KW-0732">Signal</keyword>
<keyword evidence="2" id="KW-0479">Metal-binding</keyword>
<keyword evidence="4" id="KW-0862">Zinc</keyword>
<evidence type="ECO:0000256" key="3">
    <source>
        <dbReference type="ARBA" id="ARBA00022801"/>
    </source>
</evidence>
<evidence type="ECO:0000256" key="5">
    <source>
        <dbReference type="ARBA" id="ARBA00023049"/>
    </source>
</evidence>
<evidence type="ECO:0000313" key="10">
    <source>
        <dbReference type="Proteomes" id="UP000245634"/>
    </source>
</evidence>
<keyword evidence="5" id="KW-0482">Metalloprotease</keyword>
<organism evidence="9 10">
    <name type="scientific">Tumebacillus permanentifrigoris</name>
    <dbReference type="NCBI Taxonomy" id="378543"/>
    <lineage>
        <taxon>Bacteria</taxon>
        <taxon>Bacillati</taxon>
        <taxon>Bacillota</taxon>
        <taxon>Bacilli</taxon>
        <taxon>Bacillales</taxon>
        <taxon>Alicyclobacillaceae</taxon>
        <taxon>Tumebacillus</taxon>
    </lineage>
</organism>
<feature type="domain" description="FTP" evidence="8">
    <location>
        <begin position="98"/>
        <end position="147"/>
    </location>
</feature>
<dbReference type="EMBL" id="QGGL01000002">
    <property type="protein sequence ID" value="PWK15992.1"/>
    <property type="molecule type" value="Genomic_DNA"/>
</dbReference>
<dbReference type="GO" id="GO:0008237">
    <property type="term" value="F:metallopeptidase activity"/>
    <property type="evidence" value="ECO:0007669"/>
    <property type="project" value="UniProtKB-KW"/>
</dbReference>
<dbReference type="InterPro" id="IPR011096">
    <property type="entry name" value="FTP_domain"/>
</dbReference>
<dbReference type="RefSeq" id="WP_109686355.1">
    <property type="nucleotide sequence ID" value="NZ_QGGL01000002.1"/>
</dbReference>
<dbReference type="Gene3D" id="3.10.450.490">
    <property type="match status" value="1"/>
</dbReference>
<evidence type="ECO:0000256" key="4">
    <source>
        <dbReference type="ARBA" id="ARBA00022833"/>
    </source>
</evidence>
<dbReference type="AlphaFoldDB" id="A0A316DEK2"/>
<dbReference type="GO" id="GO:0046872">
    <property type="term" value="F:metal ion binding"/>
    <property type="evidence" value="ECO:0007669"/>
    <property type="project" value="UniProtKB-KW"/>
</dbReference>
<dbReference type="InterPro" id="IPR025711">
    <property type="entry name" value="PepSY"/>
</dbReference>
<dbReference type="GO" id="GO:0006508">
    <property type="term" value="P:proteolysis"/>
    <property type="evidence" value="ECO:0007669"/>
    <property type="project" value="UniProtKB-KW"/>
</dbReference>
<dbReference type="Pfam" id="PF03413">
    <property type="entry name" value="PepSY"/>
    <property type="match status" value="1"/>
</dbReference>
<gene>
    <name evidence="9" type="ORF">C7459_102238</name>
</gene>
<evidence type="ECO:0000256" key="1">
    <source>
        <dbReference type="ARBA" id="ARBA00022670"/>
    </source>
</evidence>
<evidence type="ECO:0000313" key="9">
    <source>
        <dbReference type="EMBL" id="PWK15992.1"/>
    </source>
</evidence>